<sequence>MLQITRAVLARAGEISVAQPNIPEDIDFTDPDLYADRMPFEEFAELRKTAPVWWNKKSPDVGGFHDEGFWVVSRHEEVREVSRRSDVFSNWENTAIPRFNDDIPREAVELQRHVLLNKDAPEHTKLRKLVARGFTPRAINGLRDELDRRSKMIVQEACQAGRGDFVTQIAAELPLQAIADLIGVPQEDRAKLFEWSNQMTGYDDPDNTADPAAASMEVLGYAYQMAAARKENPADDIVTTLIEADIDGDELAPEEFGFFFIVLAVAGNETTRNAITHGMAAFLDNPEQWEIFKRDRPKTAADEIIRWATPVTSFQRTALEDTELGGQTIKKGDRVVMLYASANNDEEVFDNPREFDILRDPNPHLAFGGTGAHYCLGANLARMEIDLIFNAIADHIPDITKIGDPHRLRSGWLNGIKEFQVDYKTSGGCPVQH</sequence>
<dbReference type="PANTHER" id="PTHR46696:SF4">
    <property type="entry name" value="BIOTIN BIOSYNTHESIS CYTOCHROME P450"/>
    <property type="match status" value="1"/>
</dbReference>
<evidence type="ECO:0000313" key="9">
    <source>
        <dbReference type="Proteomes" id="UP000005064"/>
    </source>
</evidence>
<keyword evidence="5" id="KW-0560">Oxidoreductase</keyword>
<dbReference type="EMBL" id="AHBW01000037">
    <property type="protein sequence ID" value="EHK84133.1"/>
    <property type="molecule type" value="Genomic_DNA"/>
</dbReference>
<evidence type="ECO:0000256" key="5">
    <source>
        <dbReference type="ARBA" id="ARBA00023002"/>
    </source>
</evidence>
<dbReference type="GO" id="GO:0020037">
    <property type="term" value="F:heme binding"/>
    <property type="evidence" value="ECO:0007669"/>
    <property type="project" value="InterPro"/>
</dbReference>
<dbReference type="PANTHER" id="PTHR46696">
    <property type="entry name" value="P450, PUTATIVE (EUROFUNG)-RELATED"/>
    <property type="match status" value="1"/>
</dbReference>
<protein>
    <submittedName>
        <fullName evidence="8">Cytochrome P450</fullName>
    </submittedName>
</protein>
<keyword evidence="3" id="KW-0349">Heme</keyword>
<evidence type="ECO:0000256" key="7">
    <source>
        <dbReference type="ARBA" id="ARBA00023033"/>
    </source>
</evidence>
<organism evidence="8 9">
    <name type="scientific">Rhodococcus pyridinivorans AK37</name>
    <dbReference type="NCBI Taxonomy" id="1114960"/>
    <lineage>
        <taxon>Bacteria</taxon>
        <taxon>Bacillati</taxon>
        <taxon>Actinomycetota</taxon>
        <taxon>Actinomycetes</taxon>
        <taxon>Mycobacteriales</taxon>
        <taxon>Nocardiaceae</taxon>
        <taxon>Rhodococcus</taxon>
    </lineage>
</organism>
<dbReference type="PRINTS" id="PR00359">
    <property type="entry name" value="BP450"/>
</dbReference>
<name>H0JQM6_9NOCA</name>
<dbReference type="GO" id="GO:0006707">
    <property type="term" value="P:cholesterol catabolic process"/>
    <property type="evidence" value="ECO:0007669"/>
    <property type="project" value="TreeGrafter"/>
</dbReference>
<dbReference type="PATRIC" id="fig|1114960.4.peg.1974"/>
<dbReference type="InterPro" id="IPR002397">
    <property type="entry name" value="Cyt_P450_B"/>
</dbReference>
<keyword evidence="7" id="KW-0503">Monooxygenase</keyword>
<dbReference type="Gene3D" id="1.10.630.10">
    <property type="entry name" value="Cytochrome P450"/>
    <property type="match status" value="1"/>
</dbReference>
<dbReference type="InterPro" id="IPR036396">
    <property type="entry name" value="Cyt_P450_sf"/>
</dbReference>
<accession>H0JQM6</accession>
<evidence type="ECO:0000256" key="4">
    <source>
        <dbReference type="ARBA" id="ARBA00022723"/>
    </source>
</evidence>
<dbReference type="GO" id="GO:0008395">
    <property type="term" value="F:steroid hydroxylase activity"/>
    <property type="evidence" value="ECO:0007669"/>
    <property type="project" value="TreeGrafter"/>
</dbReference>
<dbReference type="FunFam" id="1.10.630.10:FF:000018">
    <property type="entry name" value="Cytochrome P450 monooxygenase"/>
    <property type="match status" value="1"/>
</dbReference>
<dbReference type="AlphaFoldDB" id="H0JQM6"/>
<reference evidence="8 9" key="1">
    <citation type="submission" date="2011-12" db="EMBL/GenBank/DDBJ databases">
        <authorList>
            <person name="Kriszt B."/>
            <person name="Tancsics A."/>
            <person name="Cserhati M."/>
            <person name="Toth A."/>
            <person name="Nagy I."/>
            <person name="Horvath B."/>
            <person name="Tamura T."/>
            <person name="Kukolya J."/>
            <person name="Szoboszlay S."/>
        </authorList>
    </citation>
    <scope>NUCLEOTIDE SEQUENCE [LARGE SCALE GENOMIC DNA]</scope>
    <source>
        <strain evidence="8 9">AK37</strain>
    </source>
</reference>
<dbReference type="GO" id="GO:0036199">
    <property type="term" value="F:cholest-4-en-3-one 26-monooxygenase activity"/>
    <property type="evidence" value="ECO:0007669"/>
    <property type="project" value="TreeGrafter"/>
</dbReference>
<comment type="caution">
    <text evidence="8">The sequence shown here is derived from an EMBL/GenBank/DDBJ whole genome shotgun (WGS) entry which is preliminary data.</text>
</comment>
<dbReference type="Proteomes" id="UP000005064">
    <property type="component" value="Unassembled WGS sequence"/>
</dbReference>
<dbReference type="GO" id="GO:0005506">
    <property type="term" value="F:iron ion binding"/>
    <property type="evidence" value="ECO:0007669"/>
    <property type="project" value="InterPro"/>
</dbReference>
<keyword evidence="6" id="KW-0408">Iron</keyword>
<gene>
    <name evidence="8" type="ORF">AK37_09754</name>
</gene>
<dbReference type="CDD" id="cd11033">
    <property type="entry name" value="CYP142-like"/>
    <property type="match status" value="1"/>
</dbReference>
<evidence type="ECO:0000256" key="3">
    <source>
        <dbReference type="ARBA" id="ARBA00022617"/>
    </source>
</evidence>
<evidence type="ECO:0000256" key="1">
    <source>
        <dbReference type="ARBA" id="ARBA00001971"/>
    </source>
</evidence>
<evidence type="ECO:0000256" key="6">
    <source>
        <dbReference type="ARBA" id="ARBA00023004"/>
    </source>
</evidence>
<comment type="similarity">
    <text evidence="2">Belongs to the cytochrome P450 family.</text>
</comment>
<evidence type="ECO:0000256" key="2">
    <source>
        <dbReference type="ARBA" id="ARBA00010617"/>
    </source>
</evidence>
<dbReference type="Pfam" id="PF00067">
    <property type="entry name" value="p450"/>
    <property type="match status" value="1"/>
</dbReference>
<proteinExistence type="inferred from homology"/>
<dbReference type="InterPro" id="IPR001128">
    <property type="entry name" value="Cyt_P450"/>
</dbReference>
<dbReference type="SUPFAM" id="SSF48264">
    <property type="entry name" value="Cytochrome P450"/>
    <property type="match status" value="1"/>
</dbReference>
<keyword evidence="4" id="KW-0479">Metal-binding</keyword>
<evidence type="ECO:0000313" key="8">
    <source>
        <dbReference type="EMBL" id="EHK84133.1"/>
    </source>
</evidence>
<comment type="cofactor">
    <cofactor evidence="1">
        <name>heme</name>
        <dbReference type="ChEBI" id="CHEBI:30413"/>
    </cofactor>
</comment>